<dbReference type="InterPro" id="IPR003660">
    <property type="entry name" value="HAMP_dom"/>
</dbReference>
<dbReference type="GO" id="GO:0005886">
    <property type="term" value="C:plasma membrane"/>
    <property type="evidence" value="ECO:0007669"/>
    <property type="project" value="UniProtKB-SubCell"/>
</dbReference>
<dbReference type="PANTHER" id="PTHR32089:SF112">
    <property type="entry name" value="LYSOZYME-LIKE PROTEIN-RELATED"/>
    <property type="match status" value="1"/>
</dbReference>
<feature type="transmembrane region" description="Helical" evidence="7">
    <location>
        <begin position="309"/>
        <end position="332"/>
    </location>
</feature>
<protein>
    <submittedName>
        <fullName evidence="11">Chemotaxis protein</fullName>
    </submittedName>
</protein>
<evidence type="ECO:0000256" key="3">
    <source>
        <dbReference type="ARBA" id="ARBA00023136"/>
    </source>
</evidence>
<dbReference type="CDD" id="cd11386">
    <property type="entry name" value="MCP_signal"/>
    <property type="match status" value="1"/>
</dbReference>
<dbReference type="Pfam" id="PF00015">
    <property type="entry name" value="MCPsignal"/>
    <property type="match status" value="1"/>
</dbReference>
<reference evidence="11 12" key="1">
    <citation type="submission" date="2016-11" db="EMBL/GenBank/DDBJ databases">
        <authorList>
            <person name="Jaros S."/>
            <person name="Januszkiewicz K."/>
            <person name="Wedrychowicz H."/>
        </authorList>
    </citation>
    <scope>NUCLEOTIDE SEQUENCE [LARGE SCALE GENOMIC DNA]</scope>
    <source>
        <strain evidence="11 12">NF2</strain>
    </source>
</reference>
<keyword evidence="7" id="KW-1133">Transmembrane helix</keyword>
<keyword evidence="4 6" id="KW-0807">Transducer</keyword>
<keyword evidence="7" id="KW-0812">Transmembrane</keyword>
<dbReference type="RefSeq" id="WP_088910982.1">
    <property type="nucleotide sequence ID" value="NZ_CP018145.1"/>
</dbReference>
<dbReference type="Proteomes" id="UP000197781">
    <property type="component" value="Chromosome"/>
</dbReference>
<evidence type="ECO:0000259" key="9">
    <source>
        <dbReference type="PROSITE" id="PS50111"/>
    </source>
</evidence>
<dbReference type="SMART" id="SM00304">
    <property type="entry name" value="HAMP"/>
    <property type="match status" value="2"/>
</dbReference>
<feature type="domain" description="HAMP" evidence="10">
    <location>
        <begin position="330"/>
        <end position="385"/>
    </location>
</feature>
<sequence length="693" mass="75010">MKLGARILLVLLLAGSVPLTAAGLFAYQESKQELLKGSAATLEALRHSNKEQVENYFRERARNVDTLAASGTVMSALSAFEDVWRQGLESPAYEEVQARYTNELKMEVARYGFVNAFLLNAQGDIVYETKPQADFGTNLLTGPHADSVLGQTVQQVQKTQSAEMSDLGIYEPSGGAPGVYIAAPIYERGYIIGQIAVEVSMDYISRIFNQREGLGETGKIYLVGGPDKLMRSQLGSGPNTLLQQKVDTPIVDQVLLSQQSEGTVESMDYLGQQVLMSYDQVKVGKKKWAILAEMDMTEIMEGPTRIRDAMIAFNGAVLVLIVIISLFTANWLRRSFRGMLAVAERIGHGDFSREIPDKLLKRKDELGELAGSLVTMQKQLRKILFQIQQAAASVSGAVRNIQGNTSEIAASSQQIVLVVDQVAASADSQVEKMGQTLNLAVDLTKDVAVVTENVERVTISAEEMKQHAHAGRRAIADVMDSMDEINRSVEAATDVIHVLEGRSKDISRIISVITEIARQTNLLALNAAIEAARAGEHGKGFAVVAGEVRKLAEDTNHAAQQIVGMIGDVQKDTKEAVSRMLEGAQTTARGMKTAHQSQEMFQHIEENILGVSQEINGVSEAFKRMAPDAQQVAVVAGEVSSASMQAAAGVQSISAAVEEQSAAMELIADAANQLAILAEELRSSLATFVSRED</sequence>
<dbReference type="KEGG" id="bfm:BP422_17485"/>
<accession>A0A220MQX7</accession>
<evidence type="ECO:0000259" key="10">
    <source>
        <dbReference type="PROSITE" id="PS50885"/>
    </source>
</evidence>
<dbReference type="Gene3D" id="6.10.340.10">
    <property type="match status" value="1"/>
</dbReference>
<comment type="similarity">
    <text evidence="5">Belongs to the methyl-accepting chemotaxis (MCP) protein family.</text>
</comment>
<evidence type="ECO:0000256" key="1">
    <source>
        <dbReference type="ARBA" id="ARBA00004236"/>
    </source>
</evidence>
<dbReference type="Pfam" id="PF00672">
    <property type="entry name" value="HAMP"/>
    <property type="match status" value="1"/>
</dbReference>
<name>A0A220MQX7_9BACL</name>
<evidence type="ECO:0000256" key="7">
    <source>
        <dbReference type="SAM" id="Phobius"/>
    </source>
</evidence>
<dbReference type="PROSITE" id="PS50111">
    <property type="entry name" value="CHEMOTAXIS_TRANSDUC_2"/>
    <property type="match status" value="1"/>
</dbReference>
<dbReference type="InterPro" id="IPR004089">
    <property type="entry name" value="MCPsignal_dom"/>
</dbReference>
<evidence type="ECO:0000256" key="4">
    <source>
        <dbReference type="ARBA" id="ARBA00023224"/>
    </source>
</evidence>
<dbReference type="SUPFAM" id="SSF58104">
    <property type="entry name" value="Methyl-accepting chemotaxis protein (MCP) signaling domain"/>
    <property type="match status" value="1"/>
</dbReference>
<dbReference type="CDD" id="cd06225">
    <property type="entry name" value="HAMP"/>
    <property type="match status" value="1"/>
</dbReference>
<dbReference type="AlphaFoldDB" id="A0A220MQX7"/>
<evidence type="ECO:0000256" key="5">
    <source>
        <dbReference type="ARBA" id="ARBA00029447"/>
    </source>
</evidence>
<evidence type="ECO:0000313" key="12">
    <source>
        <dbReference type="Proteomes" id="UP000197781"/>
    </source>
</evidence>
<feature type="chain" id="PRO_5038423147" evidence="8">
    <location>
        <begin position="22"/>
        <end position="693"/>
    </location>
</feature>
<proteinExistence type="inferred from homology"/>
<keyword evidence="2" id="KW-1003">Cell membrane</keyword>
<dbReference type="Gene3D" id="1.10.287.950">
    <property type="entry name" value="Methyl-accepting chemotaxis protein"/>
    <property type="match status" value="2"/>
</dbReference>
<organism evidence="11 12">
    <name type="scientific">Brevibacillus formosus</name>
    <dbReference type="NCBI Taxonomy" id="54913"/>
    <lineage>
        <taxon>Bacteria</taxon>
        <taxon>Bacillati</taxon>
        <taxon>Bacillota</taxon>
        <taxon>Bacilli</taxon>
        <taxon>Bacillales</taxon>
        <taxon>Paenibacillaceae</taxon>
        <taxon>Brevibacillus</taxon>
    </lineage>
</organism>
<evidence type="ECO:0000313" key="11">
    <source>
        <dbReference type="EMBL" id="ASJ57584.1"/>
    </source>
</evidence>
<evidence type="ECO:0000256" key="8">
    <source>
        <dbReference type="SAM" id="SignalP"/>
    </source>
</evidence>
<dbReference type="PANTHER" id="PTHR32089">
    <property type="entry name" value="METHYL-ACCEPTING CHEMOTAXIS PROTEIN MCPB"/>
    <property type="match status" value="1"/>
</dbReference>
<evidence type="ECO:0000256" key="2">
    <source>
        <dbReference type="ARBA" id="ARBA00022475"/>
    </source>
</evidence>
<dbReference type="PROSITE" id="PS50885">
    <property type="entry name" value="HAMP"/>
    <property type="match status" value="1"/>
</dbReference>
<comment type="subcellular location">
    <subcellularLocation>
        <location evidence="1">Cell membrane</location>
    </subcellularLocation>
</comment>
<evidence type="ECO:0000256" key="6">
    <source>
        <dbReference type="PROSITE-ProRule" id="PRU00284"/>
    </source>
</evidence>
<dbReference type="Gene3D" id="3.30.450.20">
    <property type="entry name" value="PAS domain"/>
    <property type="match status" value="1"/>
</dbReference>
<dbReference type="EMBL" id="CP018145">
    <property type="protein sequence ID" value="ASJ57584.1"/>
    <property type="molecule type" value="Genomic_DNA"/>
</dbReference>
<feature type="domain" description="Methyl-accepting transducer" evidence="9">
    <location>
        <begin position="404"/>
        <end position="661"/>
    </location>
</feature>
<keyword evidence="8" id="KW-0732">Signal</keyword>
<gene>
    <name evidence="11" type="ORF">BP422_17485</name>
</gene>
<dbReference type="GO" id="GO:0007165">
    <property type="term" value="P:signal transduction"/>
    <property type="evidence" value="ECO:0007669"/>
    <property type="project" value="UniProtKB-KW"/>
</dbReference>
<dbReference type="SMART" id="SM00283">
    <property type="entry name" value="MA"/>
    <property type="match status" value="1"/>
</dbReference>
<keyword evidence="3 7" id="KW-0472">Membrane</keyword>
<feature type="signal peptide" evidence="8">
    <location>
        <begin position="1"/>
        <end position="21"/>
    </location>
</feature>